<gene>
    <name evidence="5" type="ORF">CVO96_01035</name>
</gene>
<dbReference type="PANTHER" id="PTHR42788">
    <property type="entry name" value="TAURINE IMPORT ATP-BINDING PROTEIN-RELATED"/>
    <property type="match status" value="1"/>
</dbReference>
<evidence type="ECO:0000313" key="5">
    <source>
        <dbReference type="EMBL" id="PNY80126.1"/>
    </source>
</evidence>
<accession>A0A2K3UUA7</accession>
<dbReference type="Pfam" id="PF00005">
    <property type="entry name" value="ABC_tran"/>
    <property type="match status" value="1"/>
</dbReference>
<keyword evidence="6" id="KW-1185">Reference proteome</keyword>
<dbReference type="InterPro" id="IPR017871">
    <property type="entry name" value="ABC_transporter-like_CS"/>
</dbReference>
<protein>
    <recommendedName>
        <fullName evidence="4">ABC transporter domain-containing protein</fullName>
    </recommendedName>
</protein>
<dbReference type="PROSITE" id="PS00211">
    <property type="entry name" value="ABC_TRANSPORTER_1"/>
    <property type="match status" value="1"/>
</dbReference>
<dbReference type="PROSITE" id="PS50893">
    <property type="entry name" value="ABC_TRANSPORTER_2"/>
    <property type="match status" value="1"/>
</dbReference>
<dbReference type="Proteomes" id="UP000236379">
    <property type="component" value="Unassembled WGS sequence"/>
</dbReference>
<dbReference type="SMART" id="SM00382">
    <property type="entry name" value="AAA"/>
    <property type="match status" value="1"/>
</dbReference>
<dbReference type="InterPro" id="IPR050166">
    <property type="entry name" value="ABC_transporter_ATP-bind"/>
</dbReference>
<feature type="domain" description="ABC transporter" evidence="4">
    <location>
        <begin position="11"/>
        <end position="230"/>
    </location>
</feature>
<dbReference type="EMBL" id="PPPD01000001">
    <property type="protein sequence ID" value="PNY80126.1"/>
    <property type="molecule type" value="Genomic_DNA"/>
</dbReference>
<sequence>MTGQRAGGVGVNFGDVGVSFAAPQAPREVLRGVTFQAAAGEILALVGRSGCGKSTLLNLAAGLGAPSAGQIRFTAPPRIGYVFQDARLLPWLTLARNLELVCPPEFHPDIPAALARVGLAGRGDDLPAQLSLGMAQRAAVARALVIRPDVLLLDEPCGALDELTAAELRAELAGLLRLQPATTLLVTHHPGEAVLLADRVLVLGGSPTRITQVLEVPLPRPRDPDDPAALPLLRELRGLLRAASPATDPVGAA</sequence>
<dbReference type="InterPro" id="IPR003439">
    <property type="entry name" value="ABC_transporter-like_ATP-bd"/>
</dbReference>
<evidence type="ECO:0000256" key="3">
    <source>
        <dbReference type="ARBA" id="ARBA00022840"/>
    </source>
</evidence>
<dbReference type="PANTHER" id="PTHR42788:SF19">
    <property type="entry name" value="ALIPHATIC SULFONATES IMPORT ATP-BINDING PROTEIN SSUB 2"/>
    <property type="match status" value="1"/>
</dbReference>
<dbReference type="AlphaFoldDB" id="A0A2K3UUA7"/>
<proteinExistence type="predicted"/>
<name>A0A2K3UUA7_9DEIO</name>
<dbReference type="SUPFAM" id="SSF52540">
    <property type="entry name" value="P-loop containing nucleoside triphosphate hydrolases"/>
    <property type="match status" value="1"/>
</dbReference>
<dbReference type="GO" id="GO:0016887">
    <property type="term" value="F:ATP hydrolysis activity"/>
    <property type="evidence" value="ECO:0007669"/>
    <property type="project" value="InterPro"/>
</dbReference>
<keyword evidence="3" id="KW-0067">ATP-binding</keyword>
<keyword evidence="2" id="KW-0547">Nucleotide-binding</keyword>
<dbReference type="RefSeq" id="WP_103309357.1">
    <property type="nucleotide sequence ID" value="NZ_PPPD01000001.1"/>
</dbReference>
<dbReference type="OrthoDB" id="9802264at2"/>
<dbReference type="InterPro" id="IPR027417">
    <property type="entry name" value="P-loop_NTPase"/>
</dbReference>
<organism evidence="5 6">
    <name type="scientific">Deinococcus koreensis</name>
    <dbReference type="NCBI Taxonomy" id="2054903"/>
    <lineage>
        <taxon>Bacteria</taxon>
        <taxon>Thermotogati</taxon>
        <taxon>Deinococcota</taxon>
        <taxon>Deinococci</taxon>
        <taxon>Deinococcales</taxon>
        <taxon>Deinococcaceae</taxon>
        <taxon>Deinococcus</taxon>
    </lineage>
</organism>
<evidence type="ECO:0000313" key="6">
    <source>
        <dbReference type="Proteomes" id="UP000236379"/>
    </source>
</evidence>
<comment type="caution">
    <text evidence="5">The sequence shown here is derived from an EMBL/GenBank/DDBJ whole genome shotgun (WGS) entry which is preliminary data.</text>
</comment>
<keyword evidence="1" id="KW-0813">Transport</keyword>
<evidence type="ECO:0000256" key="1">
    <source>
        <dbReference type="ARBA" id="ARBA00022448"/>
    </source>
</evidence>
<dbReference type="GO" id="GO:0005524">
    <property type="term" value="F:ATP binding"/>
    <property type="evidence" value="ECO:0007669"/>
    <property type="project" value="UniProtKB-KW"/>
</dbReference>
<evidence type="ECO:0000259" key="4">
    <source>
        <dbReference type="PROSITE" id="PS50893"/>
    </source>
</evidence>
<dbReference type="Gene3D" id="3.40.50.300">
    <property type="entry name" value="P-loop containing nucleotide triphosphate hydrolases"/>
    <property type="match status" value="1"/>
</dbReference>
<dbReference type="InterPro" id="IPR003593">
    <property type="entry name" value="AAA+_ATPase"/>
</dbReference>
<evidence type="ECO:0000256" key="2">
    <source>
        <dbReference type="ARBA" id="ARBA00022741"/>
    </source>
</evidence>
<reference evidence="5 6" key="1">
    <citation type="submission" date="2018-01" db="EMBL/GenBank/DDBJ databases">
        <title>Deinococcus koreensis sp. nov., a radiation-resistant bacterium isolated from river water.</title>
        <authorList>
            <person name="Choi A."/>
        </authorList>
    </citation>
    <scope>NUCLEOTIDE SEQUENCE [LARGE SCALE GENOMIC DNA]</scope>
    <source>
        <strain evidence="5 6">SJW1-2</strain>
    </source>
</reference>